<evidence type="ECO:0000256" key="7">
    <source>
        <dbReference type="ARBA" id="ARBA00048478"/>
    </source>
</evidence>
<dbReference type="InterPro" id="IPR027417">
    <property type="entry name" value="P-loop_NTPase"/>
</dbReference>
<dbReference type="RefSeq" id="WP_317706491.1">
    <property type="nucleotide sequence ID" value="NZ_AP024714.1"/>
</dbReference>
<comment type="catalytic activity">
    <reaction evidence="7 8">
        <text>CMP + ATP = CDP + ADP</text>
        <dbReference type="Rhea" id="RHEA:11600"/>
        <dbReference type="ChEBI" id="CHEBI:30616"/>
        <dbReference type="ChEBI" id="CHEBI:58069"/>
        <dbReference type="ChEBI" id="CHEBI:60377"/>
        <dbReference type="ChEBI" id="CHEBI:456216"/>
        <dbReference type="EC" id="2.7.4.25"/>
    </reaction>
</comment>
<dbReference type="CDD" id="cd02020">
    <property type="entry name" value="CMPK"/>
    <property type="match status" value="1"/>
</dbReference>
<dbReference type="AlphaFoldDB" id="A0AAU9C305"/>
<evidence type="ECO:0000256" key="3">
    <source>
        <dbReference type="ARBA" id="ARBA00022741"/>
    </source>
</evidence>
<dbReference type="InterPro" id="IPR003136">
    <property type="entry name" value="Cytidylate_kin"/>
</dbReference>
<evidence type="ECO:0000256" key="1">
    <source>
        <dbReference type="ARBA" id="ARBA00009427"/>
    </source>
</evidence>
<evidence type="ECO:0000256" key="6">
    <source>
        <dbReference type="ARBA" id="ARBA00047615"/>
    </source>
</evidence>
<keyword evidence="4 8" id="KW-0418">Kinase</keyword>
<comment type="similarity">
    <text evidence="1 8">Belongs to the cytidylate kinase family. Type 1 subfamily.</text>
</comment>
<keyword evidence="8" id="KW-0963">Cytoplasm</keyword>
<comment type="subcellular location">
    <subcellularLocation>
        <location evidence="8">Cytoplasm</location>
    </subcellularLocation>
</comment>
<dbReference type="PANTHER" id="PTHR21299">
    <property type="entry name" value="CYTIDYLATE KINASE/PANTOATE-BETA-ALANINE LIGASE"/>
    <property type="match status" value="1"/>
</dbReference>
<dbReference type="PANTHER" id="PTHR21299:SF2">
    <property type="entry name" value="CYTIDYLATE KINASE"/>
    <property type="match status" value="1"/>
</dbReference>
<proteinExistence type="inferred from homology"/>
<feature type="domain" description="Cytidylate kinase" evidence="9">
    <location>
        <begin position="8"/>
        <end position="217"/>
    </location>
</feature>
<organism evidence="10 11">
    <name type="scientific">Methylomarinovum caldicuralii</name>
    <dbReference type="NCBI Taxonomy" id="438856"/>
    <lineage>
        <taxon>Bacteria</taxon>
        <taxon>Pseudomonadati</taxon>
        <taxon>Pseudomonadota</taxon>
        <taxon>Gammaproteobacteria</taxon>
        <taxon>Methylococcales</taxon>
        <taxon>Methylothermaceae</taxon>
        <taxon>Methylomarinovum</taxon>
    </lineage>
</organism>
<keyword evidence="5 8" id="KW-0067">ATP-binding</keyword>
<evidence type="ECO:0000256" key="5">
    <source>
        <dbReference type="ARBA" id="ARBA00022840"/>
    </source>
</evidence>
<dbReference type="GO" id="GO:0006220">
    <property type="term" value="P:pyrimidine nucleotide metabolic process"/>
    <property type="evidence" value="ECO:0007669"/>
    <property type="project" value="UniProtKB-UniRule"/>
</dbReference>
<evidence type="ECO:0000259" key="9">
    <source>
        <dbReference type="Pfam" id="PF02224"/>
    </source>
</evidence>
<dbReference type="Pfam" id="PF02224">
    <property type="entry name" value="Cytidylate_kin"/>
    <property type="match status" value="1"/>
</dbReference>
<dbReference type="SUPFAM" id="SSF52540">
    <property type="entry name" value="P-loop containing nucleoside triphosphate hydrolases"/>
    <property type="match status" value="1"/>
</dbReference>
<dbReference type="KEGG" id="mcau:MIT9_P1148"/>
<feature type="binding site" evidence="8">
    <location>
        <begin position="11"/>
        <end position="19"/>
    </location>
    <ligand>
        <name>ATP</name>
        <dbReference type="ChEBI" id="CHEBI:30616"/>
    </ligand>
</feature>
<evidence type="ECO:0000313" key="11">
    <source>
        <dbReference type="Proteomes" id="UP001321825"/>
    </source>
</evidence>
<gene>
    <name evidence="8" type="primary">cmk</name>
    <name evidence="10" type="ORF">MIT9_P1148</name>
</gene>
<accession>A0AAU9C305</accession>
<evidence type="ECO:0000313" key="10">
    <source>
        <dbReference type="EMBL" id="BCX81570.1"/>
    </source>
</evidence>
<evidence type="ECO:0000256" key="2">
    <source>
        <dbReference type="ARBA" id="ARBA00022679"/>
    </source>
</evidence>
<sequence length="231" mass="25458">MTDVPVLTIDGPSGAGKGTVSRRIAKRLGWHFLDSGAIYRALAWAVQRRGVDLDDEDAVARVASDMKLEFVCNDAVQVIVDGEDVTDRLATEDVGRIASKIAAYPKVRRALLEKQRAFRRPPGLVADGRDMGTVVFPDAPYKVFLTASAEERARRRFLQLKAQGLDVNLDQIIKDLEERDRRDRERKESPLVPAGDAVVIDSSNLTVDEVVERILARLPQALKSPRGASAS</sequence>
<dbReference type="GO" id="GO:0005524">
    <property type="term" value="F:ATP binding"/>
    <property type="evidence" value="ECO:0007669"/>
    <property type="project" value="UniProtKB-UniRule"/>
</dbReference>
<dbReference type="HAMAP" id="MF_00238">
    <property type="entry name" value="Cytidyl_kinase_type1"/>
    <property type="match status" value="1"/>
</dbReference>
<evidence type="ECO:0000256" key="8">
    <source>
        <dbReference type="HAMAP-Rule" id="MF_00238"/>
    </source>
</evidence>
<reference evidence="11" key="1">
    <citation type="journal article" date="2024" name="Int. J. Syst. Evol. Microbiol.">
        <title>Methylomarinovum tepidoasis sp. nov., a moderately thermophilic methanotroph of the family Methylothermaceae isolated from a deep-sea hydrothermal field.</title>
        <authorList>
            <person name="Hirayama H."/>
            <person name="Takaki Y."/>
            <person name="Abe M."/>
            <person name="Miyazaki M."/>
            <person name="Uematsu K."/>
            <person name="Matsui Y."/>
            <person name="Takai K."/>
        </authorList>
    </citation>
    <scope>NUCLEOTIDE SEQUENCE [LARGE SCALE GENOMIC DNA]</scope>
    <source>
        <strain evidence="11">IT-9</strain>
    </source>
</reference>
<keyword evidence="3 8" id="KW-0547">Nucleotide-binding</keyword>
<dbReference type="GO" id="GO:0005829">
    <property type="term" value="C:cytosol"/>
    <property type="evidence" value="ECO:0007669"/>
    <property type="project" value="TreeGrafter"/>
</dbReference>
<protein>
    <recommendedName>
        <fullName evidence="8">Cytidylate kinase</fullName>
        <shortName evidence="8">CK</shortName>
        <ecNumber evidence="8">2.7.4.25</ecNumber>
    </recommendedName>
    <alternativeName>
        <fullName evidence="8">Cytidine monophosphate kinase</fullName>
        <shortName evidence="8">CMP kinase</shortName>
    </alternativeName>
</protein>
<dbReference type="NCBIfam" id="TIGR00017">
    <property type="entry name" value="cmk"/>
    <property type="match status" value="1"/>
</dbReference>
<dbReference type="GO" id="GO:0036431">
    <property type="term" value="F:dCMP kinase activity"/>
    <property type="evidence" value="ECO:0007669"/>
    <property type="project" value="InterPro"/>
</dbReference>
<dbReference type="EC" id="2.7.4.25" evidence="8"/>
<dbReference type="Gene3D" id="3.40.50.300">
    <property type="entry name" value="P-loop containing nucleotide triphosphate hydrolases"/>
    <property type="match status" value="1"/>
</dbReference>
<evidence type="ECO:0000256" key="4">
    <source>
        <dbReference type="ARBA" id="ARBA00022777"/>
    </source>
</evidence>
<comment type="catalytic activity">
    <reaction evidence="6 8">
        <text>dCMP + ATP = dCDP + ADP</text>
        <dbReference type="Rhea" id="RHEA:25094"/>
        <dbReference type="ChEBI" id="CHEBI:30616"/>
        <dbReference type="ChEBI" id="CHEBI:57566"/>
        <dbReference type="ChEBI" id="CHEBI:58593"/>
        <dbReference type="ChEBI" id="CHEBI:456216"/>
        <dbReference type="EC" id="2.7.4.25"/>
    </reaction>
</comment>
<name>A0AAU9C305_9GAMM</name>
<dbReference type="InterPro" id="IPR011994">
    <property type="entry name" value="Cytidylate_kinase_dom"/>
</dbReference>
<dbReference type="Proteomes" id="UP001321825">
    <property type="component" value="Chromosome"/>
</dbReference>
<keyword evidence="2 8" id="KW-0808">Transferase</keyword>
<dbReference type="EMBL" id="AP024714">
    <property type="protein sequence ID" value="BCX81570.1"/>
    <property type="molecule type" value="Genomic_DNA"/>
</dbReference>
<keyword evidence="11" id="KW-1185">Reference proteome</keyword>
<dbReference type="GO" id="GO:0015949">
    <property type="term" value="P:nucleobase-containing small molecule interconversion"/>
    <property type="evidence" value="ECO:0007669"/>
    <property type="project" value="TreeGrafter"/>
</dbReference>